<evidence type="ECO:0000313" key="9">
    <source>
        <dbReference type="Proteomes" id="UP000594042"/>
    </source>
</evidence>
<protein>
    <recommendedName>
        <fullName evidence="4">CRISPR-associated endoribonuclease</fullName>
    </recommendedName>
</protein>
<evidence type="ECO:0000256" key="1">
    <source>
        <dbReference type="ARBA" id="ARBA00005937"/>
    </source>
</evidence>
<organism evidence="8 9">
    <name type="scientific">Coprobacter secundus subsp. similis</name>
    <dbReference type="NCBI Taxonomy" id="2751153"/>
    <lineage>
        <taxon>Bacteria</taxon>
        <taxon>Pseudomonadati</taxon>
        <taxon>Bacteroidota</taxon>
        <taxon>Bacteroidia</taxon>
        <taxon>Bacteroidales</taxon>
        <taxon>Barnesiellaceae</taxon>
        <taxon>Coprobacter</taxon>
    </lineage>
</organism>
<dbReference type="GO" id="GO:0016788">
    <property type="term" value="F:hydrolase activity, acting on ester bonds"/>
    <property type="evidence" value="ECO:0007669"/>
    <property type="project" value="InterPro"/>
</dbReference>
<feature type="site" description="Transition state stabilizer" evidence="5">
    <location>
        <position position="58"/>
    </location>
</feature>
<feature type="domain" description="CRISPR associated protein Cas6 C-terminal" evidence="7">
    <location>
        <begin position="135"/>
        <end position="255"/>
    </location>
</feature>
<feature type="active site" description="Proton donor" evidence="6">
    <location>
        <position position="46"/>
    </location>
</feature>
<gene>
    <name evidence="8" type="primary">cas6</name>
    <name evidence="8" type="ORF">Cop2CBH44_12300</name>
</gene>
<dbReference type="InterPro" id="IPR010156">
    <property type="entry name" value="CRISPR-assoc_prot_Cas6"/>
</dbReference>
<evidence type="ECO:0000256" key="4">
    <source>
        <dbReference type="PIRNR" id="PIRNR005054"/>
    </source>
</evidence>
<evidence type="ECO:0000313" key="8">
    <source>
        <dbReference type="EMBL" id="BCI62877.1"/>
    </source>
</evidence>
<dbReference type="CDD" id="cd21140">
    <property type="entry name" value="Cas6_I-like"/>
    <property type="match status" value="1"/>
</dbReference>
<dbReference type="Proteomes" id="UP000594042">
    <property type="component" value="Chromosome"/>
</dbReference>
<evidence type="ECO:0000256" key="2">
    <source>
        <dbReference type="ARBA" id="ARBA00022884"/>
    </source>
</evidence>
<dbReference type="AlphaFoldDB" id="A0A7G1HZD3"/>
<name>A0A7G1HZD3_9BACT</name>
<dbReference type="KEGG" id="copr:Cop2CBH44_12300"/>
<dbReference type="RefSeq" id="WP_200755716.1">
    <property type="nucleotide sequence ID" value="NZ_AP023322.1"/>
</dbReference>
<dbReference type="Gene3D" id="3.30.70.1900">
    <property type="match status" value="1"/>
</dbReference>
<reference evidence="9" key="1">
    <citation type="submission" date="2020-07" db="EMBL/GenBank/DDBJ databases">
        <title>Complete genome sequencing of Coprobacter sp. strain 2CBH44.</title>
        <authorList>
            <person name="Sakamoto M."/>
            <person name="Murakami T."/>
            <person name="Mori H."/>
        </authorList>
    </citation>
    <scope>NUCLEOTIDE SEQUENCE [LARGE SCALE GENOMIC DNA]</scope>
    <source>
        <strain evidence="9">2CBH44</strain>
    </source>
</reference>
<dbReference type="PANTHER" id="PTHR36984:SF1">
    <property type="entry name" value="CRISPR-ASSOCIATED ENDORIBONUCLEASE CAS6 1"/>
    <property type="match status" value="1"/>
</dbReference>
<dbReference type="EMBL" id="AP023322">
    <property type="protein sequence ID" value="BCI62877.1"/>
    <property type="molecule type" value="Genomic_DNA"/>
</dbReference>
<dbReference type="Pfam" id="PF01881">
    <property type="entry name" value="Cas_Cas6_C"/>
    <property type="match status" value="1"/>
</dbReference>
<keyword evidence="3" id="KW-0051">Antiviral defense</keyword>
<sequence length="262" mass="30777">MRFKITLQVNSRAFGRSLPLNYMYELSSAVYRILSKSNVDYSSWLHGNGFEADHKRFKLFTFSRFVIPRYEIDKENQRLNILSDEIDWYIAFLPEKSTRQFIEGVFQFQKMQVGDKRSIVEFMVRSIEILPSLQYKEEMFFETLSPVCISRRGTEVRTEYLSPDHQDYERAIITGVLARYKAYNGESYTGPLFCNFKLLNTPRSVLVKMKSDTPEQTFVRGYNYRFKIHLPEPLMHIVYNCGLGEKGSLGFGMLKEIPPKLK</sequence>
<dbReference type="PIRSF" id="PIRSF005054">
    <property type="entry name" value="PF1131"/>
    <property type="match status" value="1"/>
</dbReference>
<accession>A0A7G1HZD3</accession>
<dbReference type="InterPro" id="IPR049435">
    <property type="entry name" value="Cas_Cas6_C"/>
</dbReference>
<comment type="similarity">
    <text evidence="1 4">Belongs to the CRISPR-associated protein Cas6/Cse3/CasE family.</text>
</comment>
<dbReference type="InterPro" id="IPR045747">
    <property type="entry name" value="CRISPR-assoc_prot_Cas6_N_sf"/>
</dbReference>
<dbReference type="PANTHER" id="PTHR36984">
    <property type="entry name" value="CRISPR-ASSOCIATED ENDORIBONUCLEASE CAS6 1"/>
    <property type="match status" value="1"/>
</dbReference>
<dbReference type="NCBIfam" id="TIGR01877">
    <property type="entry name" value="cas_cas6"/>
    <property type="match status" value="1"/>
</dbReference>
<comment type="function">
    <text evidence="4">CRISPR (clustered regularly interspaced short palindromic repeat), is an adaptive immune system that provides protection against mobile genetic elements (viruses, transposable elements and conjugative plasmids). CRISPR clusters contain sequences complementary to antecedent mobile elements and target invading nucleic acids. CRISPR clusters are transcribed and processed into CRISPR RNA (crRNA).</text>
</comment>
<dbReference type="GO" id="GO:0051607">
    <property type="term" value="P:defense response to virus"/>
    <property type="evidence" value="ECO:0007669"/>
    <property type="project" value="UniProtKB-KW"/>
</dbReference>
<feature type="active site" description="Proton acceptor" evidence="6">
    <location>
        <position position="31"/>
    </location>
</feature>
<keyword evidence="9" id="KW-1185">Reference proteome</keyword>
<dbReference type="Gene3D" id="3.30.70.1890">
    <property type="match status" value="1"/>
</dbReference>
<evidence type="ECO:0000256" key="6">
    <source>
        <dbReference type="PIRSR" id="PIRSR005054-50"/>
    </source>
</evidence>
<keyword evidence="2" id="KW-0694">RNA-binding</keyword>
<proteinExistence type="inferred from homology"/>
<dbReference type="GO" id="GO:0003723">
    <property type="term" value="F:RNA binding"/>
    <property type="evidence" value="ECO:0007669"/>
    <property type="project" value="UniProtKB-KW"/>
</dbReference>
<evidence type="ECO:0000256" key="3">
    <source>
        <dbReference type="ARBA" id="ARBA00023118"/>
    </source>
</evidence>
<evidence type="ECO:0000256" key="5">
    <source>
        <dbReference type="PIRSR" id="PIRSR005054-1"/>
    </source>
</evidence>
<dbReference type="Pfam" id="PF21350">
    <property type="entry name" value="Cas6_I-A"/>
    <property type="match status" value="1"/>
</dbReference>
<evidence type="ECO:0000259" key="7">
    <source>
        <dbReference type="Pfam" id="PF01881"/>
    </source>
</evidence>